<dbReference type="EMBL" id="QZCH01000003">
    <property type="protein sequence ID" value="RJG49965.1"/>
    <property type="molecule type" value="Genomic_DNA"/>
</dbReference>
<organism evidence="1 2">
    <name type="scientific">Motilimonas pumila</name>
    <dbReference type="NCBI Taxonomy" id="2303987"/>
    <lineage>
        <taxon>Bacteria</taxon>
        <taxon>Pseudomonadati</taxon>
        <taxon>Pseudomonadota</taxon>
        <taxon>Gammaproteobacteria</taxon>
        <taxon>Alteromonadales</taxon>
        <taxon>Alteromonadales genera incertae sedis</taxon>
        <taxon>Motilimonas</taxon>
    </lineage>
</organism>
<dbReference type="Proteomes" id="UP000283255">
    <property type="component" value="Unassembled WGS sequence"/>
</dbReference>
<protein>
    <submittedName>
        <fullName evidence="1">Uncharacterized protein</fullName>
    </submittedName>
</protein>
<reference evidence="1 2" key="2">
    <citation type="submission" date="2019-01" db="EMBL/GenBank/DDBJ databases">
        <title>Motilimonas pumilus sp. nov., isolated from the gut of sea cucumber (Apostichopus japonicus).</title>
        <authorList>
            <person name="Wang F.-Q."/>
            <person name="Ren L.-H."/>
            <person name="Lin Y.-W."/>
            <person name="Sun G.-H."/>
            <person name="Du Z.-J."/>
            <person name="Zhao J.-X."/>
            <person name="Liu X.-J."/>
            <person name="Liu L.-J."/>
        </authorList>
    </citation>
    <scope>NUCLEOTIDE SEQUENCE [LARGE SCALE GENOMIC DNA]</scope>
    <source>
        <strain evidence="1 2">PLHSC7-2</strain>
    </source>
</reference>
<sequence>MQVFDQTVLEIKISQAAFRLQLCEDYLLHAADDFLEIEQLYQSDKLPQVMELLIKLQGTASLVAGKQLEANIKQFKHSPNDVNFAQMKHSQMALIQAIEAYLLQQTQ</sequence>
<keyword evidence="2" id="KW-1185">Reference proteome</keyword>
<gene>
    <name evidence="1" type="ORF">D1Z90_04790</name>
</gene>
<evidence type="ECO:0000313" key="2">
    <source>
        <dbReference type="Proteomes" id="UP000283255"/>
    </source>
</evidence>
<reference evidence="1 2" key="1">
    <citation type="submission" date="2018-09" db="EMBL/GenBank/DDBJ databases">
        <authorList>
            <person name="Wang F."/>
        </authorList>
    </citation>
    <scope>NUCLEOTIDE SEQUENCE [LARGE SCALE GENOMIC DNA]</scope>
    <source>
        <strain evidence="1 2">PLHSC7-2</strain>
    </source>
</reference>
<evidence type="ECO:0000313" key="1">
    <source>
        <dbReference type="EMBL" id="RJG49965.1"/>
    </source>
</evidence>
<name>A0A418YHZ6_9GAMM</name>
<proteinExistence type="predicted"/>
<dbReference type="RefSeq" id="WP_119909611.1">
    <property type="nucleotide sequence ID" value="NZ_QZCH01000003.1"/>
</dbReference>
<comment type="caution">
    <text evidence="1">The sequence shown here is derived from an EMBL/GenBank/DDBJ whole genome shotgun (WGS) entry which is preliminary data.</text>
</comment>
<dbReference type="AlphaFoldDB" id="A0A418YHZ6"/>
<accession>A0A418YHZ6</accession>